<dbReference type="AlphaFoldDB" id="A0A382TBY2"/>
<feature type="non-terminal residue" evidence="1">
    <location>
        <position position="27"/>
    </location>
</feature>
<gene>
    <name evidence="1" type="ORF">METZ01_LOCUS371735</name>
</gene>
<sequence length="27" mass="3097">MKDVTRDEINDAMQRFIADGGESEKIK</sequence>
<dbReference type="EMBL" id="UINC01134997">
    <property type="protein sequence ID" value="SVD18881.1"/>
    <property type="molecule type" value="Genomic_DNA"/>
</dbReference>
<accession>A0A382TBY2</accession>
<evidence type="ECO:0000313" key="1">
    <source>
        <dbReference type="EMBL" id="SVD18881.1"/>
    </source>
</evidence>
<organism evidence="1">
    <name type="scientific">marine metagenome</name>
    <dbReference type="NCBI Taxonomy" id="408172"/>
    <lineage>
        <taxon>unclassified sequences</taxon>
        <taxon>metagenomes</taxon>
        <taxon>ecological metagenomes</taxon>
    </lineage>
</organism>
<reference evidence="1" key="1">
    <citation type="submission" date="2018-05" db="EMBL/GenBank/DDBJ databases">
        <authorList>
            <person name="Lanie J.A."/>
            <person name="Ng W.-L."/>
            <person name="Kazmierczak K.M."/>
            <person name="Andrzejewski T.M."/>
            <person name="Davidsen T.M."/>
            <person name="Wayne K.J."/>
            <person name="Tettelin H."/>
            <person name="Glass J.I."/>
            <person name="Rusch D."/>
            <person name="Podicherti R."/>
            <person name="Tsui H.-C.T."/>
            <person name="Winkler M.E."/>
        </authorList>
    </citation>
    <scope>NUCLEOTIDE SEQUENCE</scope>
</reference>
<proteinExistence type="predicted"/>
<protein>
    <submittedName>
        <fullName evidence="1">Uncharacterized protein</fullName>
    </submittedName>
</protein>
<name>A0A382TBY2_9ZZZZ</name>